<dbReference type="InterPro" id="IPR007698">
    <property type="entry name" value="AlaDH/PNT_NAD(H)-bd"/>
</dbReference>
<dbReference type="OrthoDB" id="9804592at2"/>
<keyword evidence="5" id="KW-1185">Reference proteome</keyword>
<protein>
    <submittedName>
        <fullName evidence="4">Alanine dehydrogenase</fullName>
    </submittedName>
</protein>
<feature type="domain" description="Alanine dehydrogenase/pyridine nucleotide transhydrogenase NAD(H)-binding" evidence="2">
    <location>
        <begin position="149"/>
        <end position="291"/>
    </location>
</feature>
<accession>A0A0D6XAB8</accession>
<dbReference type="SUPFAM" id="SSF52283">
    <property type="entry name" value="Formate/glycerate dehydrogenase catalytic domain-like"/>
    <property type="match status" value="1"/>
</dbReference>
<gene>
    <name evidence="4" type="ORF">THFILI_04880</name>
</gene>
<dbReference type="EMBL" id="JPSL02000038">
    <property type="protein sequence ID" value="KIX84612.1"/>
    <property type="molecule type" value="Genomic_DNA"/>
</dbReference>
<dbReference type="PANTHER" id="PTHR42795">
    <property type="entry name" value="ALANINE DEHYDROGENASE"/>
    <property type="match status" value="1"/>
</dbReference>
<evidence type="ECO:0000256" key="1">
    <source>
        <dbReference type="ARBA" id="ARBA00023002"/>
    </source>
</evidence>
<dbReference type="Pfam" id="PF01262">
    <property type="entry name" value="AlaDh_PNT_C"/>
    <property type="match status" value="1"/>
</dbReference>
<sequence length="337" mass="35497">MTFSVLKEEGTGLLPERRVALTPLGVGELVRAGARVYVEKGAGLGAGFSDEEYEAAGARVVYTREEALGRGEVLLRVSRPSLAEAEALPPGRILMGFLHLAVAESRLLEVFKEKDLRAVGYELIGEERPILRAMSEIAGRLSPQIAGRLLESPEGPGILLSGLAGIPPAEVVILGAGVLGRAAARSFLGLGASVYLLDKDLRALEAAHREAPGAVTALLTQARLERYVGFANVLIGAVAVPGERTPVLLSRALLEKARPGTVLLDFSIDQGGVAETSRPGVYKEAGVLHFALPNVPALVARTASHALTMTLLPYLLELIHKPLEEIPALARGLGGEA</sequence>
<reference evidence="4 5" key="1">
    <citation type="journal article" date="2015" name="Genome Announc.">
        <title>Draft Genome Sequence of the Thermophile Thermus filiformis ATCC 43280, Producer of Carotenoid-(Di)glucoside-Branched Fatty Acid (Di)esters and Source of Hyperthermostable Enzymes of Biotechnological Interest.</title>
        <authorList>
            <person name="Mandelli F."/>
            <person name="Oliveira Ramires B."/>
            <person name="Couger M.B."/>
            <person name="Paixao D.A."/>
            <person name="Camilo C.M."/>
            <person name="Polikarpov I."/>
            <person name="Prade R."/>
            <person name="Riano-Pachon D.M."/>
            <person name="Squina F.M."/>
        </authorList>
    </citation>
    <scope>NUCLEOTIDE SEQUENCE [LARGE SCALE GENOMIC DNA]</scope>
    <source>
        <strain evidence="4 5">ATCC 43280</strain>
    </source>
</reference>
<dbReference type="InterPro" id="IPR036291">
    <property type="entry name" value="NAD(P)-bd_dom_sf"/>
</dbReference>
<name>A0A0D6XAB8_THEFI</name>
<dbReference type="Proteomes" id="UP000030364">
    <property type="component" value="Unassembled WGS sequence"/>
</dbReference>
<feature type="domain" description="Alanine dehydrogenase/pyridine nucleotide transhydrogenase N-terminal" evidence="3">
    <location>
        <begin position="4"/>
        <end position="138"/>
    </location>
</feature>
<dbReference type="SMART" id="SM01003">
    <property type="entry name" value="AlaDh_PNT_N"/>
    <property type="match status" value="1"/>
</dbReference>
<evidence type="ECO:0000259" key="2">
    <source>
        <dbReference type="SMART" id="SM01002"/>
    </source>
</evidence>
<evidence type="ECO:0000259" key="3">
    <source>
        <dbReference type="SMART" id="SM01003"/>
    </source>
</evidence>
<dbReference type="AlphaFoldDB" id="A0A0D6XAB8"/>
<dbReference type="SMART" id="SM01002">
    <property type="entry name" value="AlaDh_PNT_C"/>
    <property type="match status" value="1"/>
</dbReference>
<comment type="caution">
    <text evidence="4">The sequence shown here is derived from an EMBL/GenBank/DDBJ whole genome shotgun (WGS) entry which is preliminary data.</text>
</comment>
<dbReference type="SUPFAM" id="SSF51735">
    <property type="entry name" value="NAD(P)-binding Rossmann-fold domains"/>
    <property type="match status" value="1"/>
</dbReference>
<dbReference type="GO" id="GO:0000286">
    <property type="term" value="F:alanine dehydrogenase activity"/>
    <property type="evidence" value="ECO:0007669"/>
    <property type="project" value="TreeGrafter"/>
</dbReference>
<evidence type="ECO:0000313" key="4">
    <source>
        <dbReference type="EMBL" id="KIX84612.1"/>
    </source>
</evidence>
<proteinExistence type="predicted"/>
<evidence type="ECO:0000313" key="5">
    <source>
        <dbReference type="Proteomes" id="UP000030364"/>
    </source>
</evidence>
<dbReference type="GO" id="GO:0006524">
    <property type="term" value="P:alanine catabolic process"/>
    <property type="evidence" value="ECO:0007669"/>
    <property type="project" value="TreeGrafter"/>
</dbReference>
<dbReference type="Gene3D" id="3.40.50.720">
    <property type="entry name" value="NAD(P)-binding Rossmann-like Domain"/>
    <property type="match status" value="2"/>
</dbReference>
<dbReference type="Pfam" id="PF05222">
    <property type="entry name" value="AlaDh_PNT_N"/>
    <property type="match status" value="1"/>
</dbReference>
<dbReference type="GO" id="GO:0005886">
    <property type="term" value="C:plasma membrane"/>
    <property type="evidence" value="ECO:0007669"/>
    <property type="project" value="TreeGrafter"/>
</dbReference>
<dbReference type="PANTHER" id="PTHR42795:SF1">
    <property type="entry name" value="ALANINE DEHYDROGENASE"/>
    <property type="match status" value="1"/>
</dbReference>
<dbReference type="InterPro" id="IPR007886">
    <property type="entry name" value="AlaDH/PNT_N"/>
</dbReference>
<organism evidence="4 5">
    <name type="scientific">Thermus filiformis</name>
    <dbReference type="NCBI Taxonomy" id="276"/>
    <lineage>
        <taxon>Bacteria</taxon>
        <taxon>Thermotogati</taxon>
        <taxon>Deinococcota</taxon>
        <taxon>Deinococci</taxon>
        <taxon>Thermales</taxon>
        <taxon>Thermaceae</taxon>
        <taxon>Thermus</taxon>
    </lineage>
</organism>
<keyword evidence="1" id="KW-0560">Oxidoreductase</keyword>
<dbReference type="STRING" id="276.THFILI_04880"/>
<dbReference type="RefSeq" id="WP_038066755.1">
    <property type="nucleotide sequence ID" value="NZ_JPSL02000038.1"/>
</dbReference>